<comment type="caution">
    <text evidence="2">The sequence shown here is derived from an EMBL/GenBank/DDBJ whole genome shotgun (WGS) entry which is preliminary data.</text>
</comment>
<dbReference type="EMBL" id="JAVDWO010000007">
    <property type="protein sequence ID" value="MDR7193253.1"/>
    <property type="molecule type" value="Genomic_DNA"/>
</dbReference>
<evidence type="ECO:0008006" key="4">
    <source>
        <dbReference type="Google" id="ProtNLM"/>
    </source>
</evidence>
<proteinExistence type="predicted"/>
<gene>
    <name evidence="2" type="ORF">J2W68_001987</name>
</gene>
<name>A0ABU1XX17_9GAMM</name>
<evidence type="ECO:0000313" key="2">
    <source>
        <dbReference type="EMBL" id="MDR7193253.1"/>
    </source>
</evidence>
<evidence type="ECO:0000313" key="3">
    <source>
        <dbReference type="Proteomes" id="UP001256588"/>
    </source>
</evidence>
<dbReference type="Proteomes" id="UP001256588">
    <property type="component" value="Unassembled WGS sequence"/>
</dbReference>
<feature type="chain" id="PRO_5045056287" description="Adhesin" evidence="1">
    <location>
        <begin position="24"/>
        <end position="142"/>
    </location>
</feature>
<keyword evidence="1" id="KW-0732">Signal</keyword>
<reference evidence="2 3" key="1">
    <citation type="submission" date="2023-07" db="EMBL/GenBank/DDBJ databases">
        <title>Sorghum-associated microbial communities from plants grown in Nebraska, USA.</title>
        <authorList>
            <person name="Schachtman D."/>
        </authorList>
    </citation>
    <scope>NUCLEOTIDE SEQUENCE [LARGE SCALE GENOMIC DNA]</scope>
    <source>
        <strain evidence="2 3">4099</strain>
    </source>
</reference>
<sequence>MRTVYLLASTFVTALAIPQFSQAQESGNQQPFALNLACEGSGLRSDHVGYNAHLYVHINEGGAEIQIPRQMVGGFNPVATWVPLRDVKVDRSEISAGYRLGLWGSTRVRIDRVHGEIRVSGPGGTFDGDCSPYDPSAVENAF</sequence>
<organism evidence="2 3">
    <name type="scientific">Luteimonas terrae</name>
    <dbReference type="NCBI Taxonomy" id="1530191"/>
    <lineage>
        <taxon>Bacteria</taxon>
        <taxon>Pseudomonadati</taxon>
        <taxon>Pseudomonadota</taxon>
        <taxon>Gammaproteobacteria</taxon>
        <taxon>Lysobacterales</taxon>
        <taxon>Lysobacteraceae</taxon>
        <taxon>Luteimonas</taxon>
    </lineage>
</organism>
<protein>
    <recommendedName>
        <fullName evidence="4">Adhesin</fullName>
    </recommendedName>
</protein>
<keyword evidence="3" id="KW-1185">Reference proteome</keyword>
<evidence type="ECO:0000256" key="1">
    <source>
        <dbReference type="SAM" id="SignalP"/>
    </source>
</evidence>
<dbReference type="RefSeq" id="WP_310235204.1">
    <property type="nucleotide sequence ID" value="NZ_JAVDWO010000007.1"/>
</dbReference>
<accession>A0ABU1XX17</accession>
<feature type="signal peptide" evidence="1">
    <location>
        <begin position="1"/>
        <end position="23"/>
    </location>
</feature>